<dbReference type="EMBL" id="JALLPB020000593">
    <property type="protein sequence ID" value="KAL3807722.1"/>
    <property type="molecule type" value="Genomic_DNA"/>
</dbReference>
<dbReference type="Proteomes" id="UP001530377">
    <property type="component" value="Unassembled WGS sequence"/>
</dbReference>
<sequence>MPTIDERHHEVTIFPRLFAVVGDDDDDDVGDRTDDEVGARGGSHDDDGDDDDGGGGGGEGVRVVHPSSPTRCSSRRAASIVSDASPDDGLLIITCDASGRGGGSKHDGIASVLRARHGNTAASFDDMESAAQRRRRRRLLTTRGCMEDTMDVVARRTVPPRSISSEVAAVSLGMRHAMRVVPPYLRRRVLILSDSESALEFYCGEGGGGGDVDRGGAGACGDGDDERRWGQRTRTRTRSKTKAERLREEAHRRCLLLLTNETPNGVLFSRVRSSSRGVGIAIGIDHRIVAASESAEDAPPPRDGIGFIDHDIADHLSSIVRSVPNVDDDYGVEIGGGGGLVKLNILSHAVQPLGVEDIAWLENSDTIVGNGGRSISSANVDAKDSLSACRTDDRFWRSIELVGSEMRSDRRERNLRRIEIIEKLLGLYAKREETT</sequence>
<feature type="compositionally biased region" description="Basic and acidic residues" evidence="1">
    <location>
        <begin position="30"/>
        <end position="45"/>
    </location>
</feature>
<accession>A0ABD3R595</accession>
<reference evidence="2 3" key="1">
    <citation type="submission" date="2024-10" db="EMBL/GenBank/DDBJ databases">
        <title>Updated reference genomes for cyclostephanoid diatoms.</title>
        <authorList>
            <person name="Roberts W.R."/>
            <person name="Alverson A.J."/>
        </authorList>
    </citation>
    <scope>NUCLEOTIDE SEQUENCE [LARGE SCALE GENOMIC DNA]</scope>
    <source>
        <strain evidence="2 3">AJA228-03</strain>
    </source>
</reference>
<comment type="caution">
    <text evidence="2">The sequence shown here is derived from an EMBL/GenBank/DDBJ whole genome shotgun (WGS) entry which is preliminary data.</text>
</comment>
<evidence type="ECO:0000313" key="3">
    <source>
        <dbReference type="Proteomes" id="UP001530377"/>
    </source>
</evidence>
<feature type="region of interest" description="Disordered" evidence="1">
    <location>
        <begin position="20"/>
        <end position="80"/>
    </location>
</feature>
<proteinExistence type="predicted"/>
<evidence type="ECO:0000256" key="1">
    <source>
        <dbReference type="SAM" id="MobiDB-lite"/>
    </source>
</evidence>
<dbReference type="AlphaFoldDB" id="A0ABD3R595"/>
<keyword evidence="3" id="KW-1185">Reference proteome</keyword>
<gene>
    <name evidence="2" type="ORF">ACHAXA_008295</name>
</gene>
<evidence type="ECO:0000313" key="2">
    <source>
        <dbReference type="EMBL" id="KAL3807722.1"/>
    </source>
</evidence>
<organism evidence="2 3">
    <name type="scientific">Cyclostephanos tholiformis</name>
    <dbReference type="NCBI Taxonomy" id="382380"/>
    <lineage>
        <taxon>Eukaryota</taxon>
        <taxon>Sar</taxon>
        <taxon>Stramenopiles</taxon>
        <taxon>Ochrophyta</taxon>
        <taxon>Bacillariophyta</taxon>
        <taxon>Coscinodiscophyceae</taxon>
        <taxon>Thalassiosirophycidae</taxon>
        <taxon>Stephanodiscales</taxon>
        <taxon>Stephanodiscaceae</taxon>
        <taxon>Cyclostephanos</taxon>
    </lineage>
</organism>
<feature type="region of interest" description="Disordered" evidence="1">
    <location>
        <begin position="214"/>
        <end position="244"/>
    </location>
</feature>
<protein>
    <submittedName>
        <fullName evidence="2">Uncharacterized protein</fullName>
    </submittedName>
</protein>
<name>A0ABD3R595_9STRA</name>
<feature type="compositionally biased region" description="Basic residues" evidence="1">
    <location>
        <begin position="230"/>
        <end position="240"/>
    </location>
</feature>